<evidence type="ECO:0000313" key="2">
    <source>
        <dbReference type="Proteomes" id="UP001607302"/>
    </source>
</evidence>
<protein>
    <submittedName>
        <fullName evidence="1">Uncharacterized protein</fullName>
    </submittedName>
</protein>
<reference evidence="1 2" key="1">
    <citation type="journal article" date="2024" name="Ann. Entomol. Soc. Am.">
        <title>Genomic analyses of the southern and eastern yellowjacket wasps (Hymenoptera: Vespidae) reveal evolutionary signatures of social life.</title>
        <authorList>
            <person name="Catto M.A."/>
            <person name="Caine P.B."/>
            <person name="Orr S.E."/>
            <person name="Hunt B.G."/>
            <person name="Goodisman M.A.D."/>
        </authorList>
    </citation>
    <scope>NUCLEOTIDE SEQUENCE [LARGE SCALE GENOMIC DNA]</scope>
    <source>
        <strain evidence="1">233</strain>
        <tissue evidence="1">Head and thorax</tissue>
    </source>
</reference>
<sequence length="81" mass="9576">MNQKFPDIQYSVVNQFKMNDRIEILNKKIEYTSEVVKISNVMNNLFKFYLPECIKIETILVVYPNIGTMLTDLQIEVMINN</sequence>
<keyword evidence="2" id="KW-1185">Reference proteome</keyword>
<comment type="caution">
    <text evidence="1">The sequence shown here is derived from an EMBL/GenBank/DDBJ whole genome shotgun (WGS) entry which is preliminary data.</text>
</comment>
<dbReference type="AlphaFoldDB" id="A0ABD2B969"/>
<accession>A0ABD2B969</accession>
<organism evidence="1 2">
    <name type="scientific">Vespula squamosa</name>
    <name type="common">Southern yellow jacket</name>
    <name type="synonym">Wasp</name>
    <dbReference type="NCBI Taxonomy" id="30214"/>
    <lineage>
        <taxon>Eukaryota</taxon>
        <taxon>Metazoa</taxon>
        <taxon>Ecdysozoa</taxon>
        <taxon>Arthropoda</taxon>
        <taxon>Hexapoda</taxon>
        <taxon>Insecta</taxon>
        <taxon>Pterygota</taxon>
        <taxon>Neoptera</taxon>
        <taxon>Endopterygota</taxon>
        <taxon>Hymenoptera</taxon>
        <taxon>Apocrita</taxon>
        <taxon>Aculeata</taxon>
        <taxon>Vespoidea</taxon>
        <taxon>Vespidae</taxon>
        <taxon>Vespinae</taxon>
        <taxon>Vespula</taxon>
    </lineage>
</organism>
<proteinExistence type="predicted"/>
<evidence type="ECO:0000313" key="1">
    <source>
        <dbReference type="EMBL" id="KAL2729271.1"/>
    </source>
</evidence>
<gene>
    <name evidence="1" type="ORF">V1478_006060</name>
</gene>
<name>A0ABD2B969_VESSQ</name>
<dbReference type="Proteomes" id="UP001607302">
    <property type="component" value="Unassembled WGS sequence"/>
</dbReference>
<dbReference type="EMBL" id="JAUDFV010000131">
    <property type="protein sequence ID" value="KAL2729271.1"/>
    <property type="molecule type" value="Genomic_DNA"/>
</dbReference>